<evidence type="ECO:0000313" key="1">
    <source>
        <dbReference type="EMBL" id="VDI59977.1"/>
    </source>
</evidence>
<comment type="caution">
    <text evidence="1">The sequence shown here is derived from an EMBL/GenBank/DDBJ whole genome shotgun (WGS) entry which is preliminary data.</text>
</comment>
<accession>A0A8B6G7N2</accession>
<reference evidence="1" key="1">
    <citation type="submission" date="2018-11" db="EMBL/GenBank/DDBJ databases">
        <authorList>
            <person name="Alioto T."/>
            <person name="Alioto T."/>
        </authorList>
    </citation>
    <scope>NUCLEOTIDE SEQUENCE</scope>
</reference>
<keyword evidence="2" id="KW-1185">Reference proteome</keyword>
<sequence>MEKTNSDLSTSCSYVDKMSTSTEAVINKSNPYVSTSMDKTGQCFSNSSQLFKGNLENFNKSILSESMRGIQHSVIKEENVTENQISTRVCPVLQTADSTQVSNDIETPSSFDVKKQTTPLSMSVTKENLFSNISLEALKSVVIDTAHQRGPTILFGKSEFDVLLQNIKGAEFERLPSKSCIIPVHSVNSHVEFKGNSEELSNHSSTCISMVGSTTTISSDSIESCPGSIIKSRTHGWHCRFNANTYCVSCSTY</sequence>
<gene>
    <name evidence="1" type="ORF">MGAL_10B070861</name>
</gene>
<protein>
    <submittedName>
        <fullName evidence="1">Uncharacterized protein</fullName>
    </submittedName>
</protein>
<dbReference type="Proteomes" id="UP000596742">
    <property type="component" value="Unassembled WGS sequence"/>
</dbReference>
<dbReference type="EMBL" id="UYJE01007988">
    <property type="protein sequence ID" value="VDI59977.1"/>
    <property type="molecule type" value="Genomic_DNA"/>
</dbReference>
<dbReference type="AlphaFoldDB" id="A0A8B6G7N2"/>
<organism evidence="1 2">
    <name type="scientific">Mytilus galloprovincialis</name>
    <name type="common">Mediterranean mussel</name>
    <dbReference type="NCBI Taxonomy" id="29158"/>
    <lineage>
        <taxon>Eukaryota</taxon>
        <taxon>Metazoa</taxon>
        <taxon>Spiralia</taxon>
        <taxon>Lophotrochozoa</taxon>
        <taxon>Mollusca</taxon>
        <taxon>Bivalvia</taxon>
        <taxon>Autobranchia</taxon>
        <taxon>Pteriomorphia</taxon>
        <taxon>Mytilida</taxon>
        <taxon>Mytiloidea</taxon>
        <taxon>Mytilidae</taxon>
        <taxon>Mytilinae</taxon>
        <taxon>Mytilus</taxon>
    </lineage>
</organism>
<proteinExistence type="predicted"/>
<name>A0A8B6G7N2_MYTGA</name>
<evidence type="ECO:0000313" key="2">
    <source>
        <dbReference type="Proteomes" id="UP000596742"/>
    </source>
</evidence>